<accession>A0ABR4TAX6</accession>
<evidence type="ECO:0000313" key="2">
    <source>
        <dbReference type="EMBL" id="KEI14085.1"/>
    </source>
</evidence>
<dbReference type="EMBL" id="JENX01000125">
    <property type="protein sequence ID" value="KEI14085.1"/>
    <property type="molecule type" value="Genomic_DNA"/>
</dbReference>
<reference evidence="3" key="1">
    <citation type="journal article" date="2014" name="PLoS ONE">
        <title>Plasmidome interchange between Clostridium botulinum, Clostridium novyi and Clostridium haemolyticum converts strains of independent lineages into distinctly different pathogens.</title>
        <authorList>
            <person name="Skarin H."/>
            <person name="Segerman B."/>
        </authorList>
    </citation>
    <scope>NUCLEOTIDE SEQUENCE [LARGE SCALE GENOMIC DNA]</scope>
    <source>
        <strain evidence="3">NCTC 9693</strain>
    </source>
</reference>
<evidence type="ECO:0008006" key="4">
    <source>
        <dbReference type="Google" id="ProtNLM"/>
    </source>
</evidence>
<protein>
    <recommendedName>
        <fullName evidence="4">Holin</fullName>
    </recommendedName>
</protein>
<keyword evidence="1" id="KW-0812">Transmembrane</keyword>
<comment type="caution">
    <text evidence="2">The sequence shown here is derived from an EMBL/GenBank/DDBJ whole genome shotgun (WGS) entry which is preliminary data.</text>
</comment>
<keyword evidence="1" id="KW-1133">Transmembrane helix</keyword>
<feature type="transmembrane region" description="Helical" evidence="1">
    <location>
        <begin position="52"/>
        <end position="69"/>
    </location>
</feature>
<keyword evidence="1" id="KW-0472">Membrane</keyword>
<name>A0ABR4TAX6_CLOHA</name>
<geneLocation type="plasmid" evidence="2 3">
    <name>p1Ch9693</name>
</geneLocation>
<keyword evidence="3" id="KW-1185">Reference proteome</keyword>
<sequence length="71" mass="8201">MINNRWEVKHMNKKEIQQCFIVLGIGVLVCGIWQGLELAIEGQITHRSVDDIIGLTLVASLYFNFKNWINK</sequence>
<gene>
    <name evidence="2" type="ORF">Z960_p0089</name>
</gene>
<proteinExistence type="predicted"/>
<evidence type="ECO:0000256" key="1">
    <source>
        <dbReference type="SAM" id="Phobius"/>
    </source>
</evidence>
<keyword evidence="2" id="KW-0614">Plasmid</keyword>
<organism evidence="2 3">
    <name type="scientific">Clostridium haemolyticum NCTC 9693</name>
    <dbReference type="NCBI Taxonomy" id="1443114"/>
    <lineage>
        <taxon>Bacteria</taxon>
        <taxon>Bacillati</taxon>
        <taxon>Bacillota</taxon>
        <taxon>Clostridia</taxon>
        <taxon>Eubacteriales</taxon>
        <taxon>Clostridiaceae</taxon>
        <taxon>Clostridium</taxon>
    </lineage>
</organism>
<dbReference type="Proteomes" id="UP000027937">
    <property type="component" value="Plasmid p1Ch9693"/>
</dbReference>
<evidence type="ECO:0000313" key="3">
    <source>
        <dbReference type="Proteomes" id="UP000027937"/>
    </source>
</evidence>
<feature type="transmembrane region" description="Helical" evidence="1">
    <location>
        <begin position="20"/>
        <end position="40"/>
    </location>
</feature>